<dbReference type="InParanoid" id="D7DQN4"/>
<sequence length="97" mass="11655">MYINIFATLMSLCILMTFLGWDTGIAEAFEEAPSNMTIEKNLITTVYFNYIYAMDNYFNLDLKPEIHDDNFYRFFDQPDDEHGRGSRLRRIFRRDFN</sequence>
<dbReference type="AlphaFoldDB" id="D7DQN4"/>
<dbReference type="KEGG" id="mvo:Mvol_1506"/>
<organism evidence="1 2">
    <name type="scientific">Methanococcus voltae (strain ATCC BAA-1334 / A3)</name>
    <dbReference type="NCBI Taxonomy" id="456320"/>
    <lineage>
        <taxon>Archaea</taxon>
        <taxon>Methanobacteriati</taxon>
        <taxon>Methanobacteriota</taxon>
        <taxon>Methanomada group</taxon>
        <taxon>Methanococci</taxon>
        <taxon>Methanococcales</taxon>
        <taxon>Methanococcaceae</taxon>
        <taxon>Methanococcus</taxon>
    </lineage>
</organism>
<proteinExistence type="predicted"/>
<protein>
    <submittedName>
        <fullName evidence="1">Uncharacterized protein</fullName>
    </submittedName>
</protein>
<dbReference type="STRING" id="456320.Mvol_1506"/>
<dbReference type="Proteomes" id="UP000007722">
    <property type="component" value="Chromosome"/>
</dbReference>
<name>D7DQN4_METV3</name>
<dbReference type="HOGENOM" id="CLU_2340239_0_0_2"/>
<gene>
    <name evidence="1" type="ordered locus">Mvol_1506</name>
</gene>
<dbReference type="EMBL" id="CP002057">
    <property type="protein sequence ID" value="ADI37161.1"/>
    <property type="molecule type" value="Genomic_DNA"/>
</dbReference>
<dbReference type="OrthoDB" id="61157at2157"/>
<evidence type="ECO:0000313" key="1">
    <source>
        <dbReference type="EMBL" id="ADI37161.1"/>
    </source>
</evidence>
<accession>D7DQN4</accession>
<evidence type="ECO:0000313" key="2">
    <source>
        <dbReference type="Proteomes" id="UP000007722"/>
    </source>
</evidence>
<keyword evidence="2" id="KW-1185">Reference proteome</keyword>
<reference evidence="1 2" key="1">
    <citation type="submission" date="2010-05" db="EMBL/GenBank/DDBJ databases">
        <title>Complete sequence of Methanococcus voltae A3.</title>
        <authorList>
            <consortium name="US DOE Joint Genome Institute"/>
            <person name="Lucas S."/>
            <person name="Copeland A."/>
            <person name="Lapidus A."/>
            <person name="Cheng J.-F."/>
            <person name="Bruce D."/>
            <person name="Goodwin L."/>
            <person name="Pitluck S."/>
            <person name="Lowry S."/>
            <person name="Clum A."/>
            <person name="Land M."/>
            <person name="Hauser L."/>
            <person name="Kyrpides N."/>
            <person name="Mikhailova N."/>
            <person name="Whitman W.B."/>
            <person name="Woyke T."/>
        </authorList>
    </citation>
    <scope>NUCLEOTIDE SEQUENCE [LARGE SCALE GENOMIC DNA]</scope>
    <source>
        <strain evidence="2">ATCC BAA-1334 / A3</strain>
    </source>
</reference>